<dbReference type="EMBL" id="LAZR01017476">
    <property type="protein sequence ID" value="KKM00253.1"/>
    <property type="molecule type" value="Genomic_DNA"/>
</dbReference>
<organism evidence="1">
    <name type="scientific">marine sediment metagenome</name>
    <dbReference type="NCBI Taxonomy" id="412755"/>
    <lineage>
        <taxon>unclassified sequences</taxon>
        <taxon>metagenomes</taxon>
        <taxon>ecological metagenomes</taxon>
    </lineage>
</organism>
<protein>
    <submittedName>
        <fullName evidence="1">Uncharacterized protein</fullName>
    </submittedName>
</protein>
<accession>A0A0F9JMV1</accession>
<name>A0A0F9JMV1_9ZZZZ</name>
<proteinExistence type="predicted"/>
<comment type="caution">
    <text evidence="1">The sequence shown here is derived from an EMBL/GenBank/DDBJ whole genome shotgun (WGS) entry which is preliminary data.</text>
</comment>
<dbReference type="AlphaFoldDB" id="A0A0F9JMV1"/>
<gene>
    <name evidence="1" type="ORF">LCGC14_1806260</name>
</gene>
<reference evidence="1" key="1">
    <citation type="journal article" date="2015" name="Nature">
        <title>Complex archaea that bridge the gap between prokaryotes and eukaryotes.</title>
        <authorList>
            <person name="Spang A."/>
            <person name="Saw J.H."/>
            <person name="Jorgensen S.L."/>
            <person name="Zaremba-Niedzwiedzka K."/>
            <person name="Martijn J."/>
            <person name="Lind A.E."/>
            <person name="van Eijk R."/>
            <person name="Schleper C."/>
            <person name="Guy L."/>
            <person name="Ettema T.J."/>
        </authorList>
    </citation>
    <scope>NUCLEOTIDE SEQUENCE</scope>
</reference>
<evidence type="ECO:0000313" key="1">
    <source>
        <dbReference type="EMBL" id="KKM00253.1"/>
    </source>
</evidence>
<sequence>MIDKEFRKHVTDEVIRKRMRVATQKIKKLTDEELKELLKVVVQKMKELDKLLEPMGNQVVMISSISSVTPIECAKDIELRWLNKKPEDVE</sequence>